<feature type="domain" description="HTH lysR-type" evidence="5">
    <location>
        <begin position="1"/>
        <end position="59"/>
    </location>
</feature>
<organism evidence="6 7">
    <name type="scientific">Cupriavidus cauae</name>
    <dbReference type="NCBI Taxonomy" id="2608999"/>
    <lineage>
        <taxon>Bacteria</taxon>
        <taxon>Pseudomonadati</taxon>
        <taxon>Pseudomonadota</taxon>
        <taxon>Betaproteobacteria</taxon>
        <taxon>Burkholderiales</taxon>
        <taxon>Burkholderiaceae</taxon>
        <taxon>Cupriavidus</taxon>
    </lineage>
</organism>
<comment type="caution">
    <text evidence="6">The sequence shown here is derived from an EMBL/GenBank/DDBJ whole genome shotgun (WGS) entry which is preliminary data.</text>
</comment>
<reference evidence="6 7" key="1">
    <citation type="submission" date="2019-09" db="EMBL/GenBank/DDBJ databases">
        <title>Isolation of a novel species in the genus Cupriavidus from patients with sepsis using whole genome sequencing.</title>
        <authorList>
            <person name="Kweon O.J."/>
            <person name="Lee M.-K."/>
        </authorList>
    </citation>
    <scope>NUCLEOTIDE SEQUENCE [LARGE SCALE GENOMIC DNA]</scope>
    <source>
        <strain evidence="6 7">MKL-01</strain>
    </source>
</reference>
<dbReference type="NCBIfam" id="NF002964">
    <property type="entry name" value="PRK03635.1"/>
    <property type="match status" value="1"/>
</dbReference>
<evidence type="ECO:0000256" key="3">
    <source>
        <dbReference type="ARBA" id="ARBA00023125"/>
    </source>
</evidence>
<keyword evidence="2" id="KW-0805">Transcription regulation</keyword>
<keyword evidence="4" id="KW-0804">Transcription</keyword>
<dbReference type="AlphaFoldDB" id="A0A5M8AB01"/>
<dbReference type="InterPro" id="IPR000847">
    <property type="entry name" value="LysR_HTH_N"/>
</dbReference>
<proteinExistence type="inferred from homology"/>
<dbReference type="SUPFAM" id="SSF53850">
    <property type="entry name" value="Periplasmic binding protein-like II"/>
    <property type="match status" value="1"/>
</dbReference>
<dbReference type="GO" id="GO:0003700">
    <property type="term" value="F:DNA-binding transcription factor activity"/>
    <property type="evidence" value="ECO:0007669"/>
    <property type="project" value="InterPro"/>
</dbReference>
<evidence type="ECO:0000313" key="6">
    <source>
        <dbReference type="EMBL" id="KAA6119296.1"/>
    </source>
</evidence>
<dbReference type="Gene3D" id="1.10.10.10">
    <property type="entry name" value="Winged helix-like DNA-binding domain superfamily/Winged helix DNA-binding domain"/>
    <property type="match status" value="1"/>
</dbReference>
<evidence type="ECO:0000313" key="7">
    <source>
        <dbReference type="Proteomes" id="UP000324324"/>
    </source>
</evidence>
<accession>A0A5M8AB01</accession>
<dbReference type="PANTHER" id="PTHR30579:SF2">
    <property type="entry name" value="HTH-TYPE TRANSCRIPTIONAL REGULATOR ARGP"/>
    <property type="match status" value="1"/>
</dbReference>
<dbReference type="InterPro" id="IPR036390">
    <property type="entry name" value="WH_DNA-bd_sf"/>
</dbReference>
<evidence type="ECO:0000259" key="5">
    <source>
        <dbReference type="PROSITE" id="PS50931"/>
    </source>
</evidence>
<keyword evidence="7" id="KW-1185">Reference proteome</keyword>
<evidence type="ECO:0000256" key="4">
    <source>
        <dbReference type="ARBA" id="ARBA00023163"/>
    </source>
</evidence>
<dbReference type="Gene3D" id="3.40.190.290">
    <property type="match status" value="1"/>
</dbReference>
<dbReference type="InterPro" id="IPR036388">
    <property type="entry name" value="WH-like_DNA-bd_sf"/>
</dbReference>
<dbReference type="Pfam" id="PF03466">
    <property type="entry name" value="LysR_substrate"/>
    <property type="match status" value="1"/>
</dbReference>
<dbReference type="SUPFAM" id="SSF46785">
    <property type="entry name" value="Winged helix' DNA-binding domain"/>
    <property type="match status" value="1"/>
</dbReference>
<name>A0A5M8AB01_9BURK</name>
<dbReference type="GO" id="GO:0003677">
    <property type="term" value="F:DNA binding"/>
    <property type="evidence" value="ECO:0007669"/>
    <property type="project" value="UniProtKB-KW"/>
</dbReference>
<dbReference type="NCBIfam" id="TIGR03298">
    <property type="entry name" value="argP"/>
    <property type="match status" value="1"/>
</dbReference>
<keyword evidence="3" id="KW-0238">DNA-binding</keyword>
<dbReference type="EMBL" id="VWRN01000053">
    <property type="protein sequence ID" value="KAA6119296.1"/>
    <property type="molecule type" value="Genomic_DNA"/>
</dbReference>
<evidence type="ECO:0000256" key="1">
    <source>
        <dbReference type="ARBA" id="ARBA00009437"/>
    </source>
</evidence>
<dbReference type="PANTHER" id="PTHR30579">
    <property type="entry name" value="TRANSCRIPTIONAL REGULATOR"/>
    <property type="match status" value="1"/>
</dbReference>
<dbReference type="NCBIfam" id="NF009888">
    <property type="entry name" value="PRK13348.1"/>
    <property type="match status" value="1"/>
</dbReference>
<dbReference type="InterPro" id="IPR050176">
    <property type="entry name" value="LTTR"/>
</dbReference>
<evidence type="ECO:0000256" key="2">
    <source>
        <dbReference type="ARBA" id="ARBA00023015"/>
    </source>
</evidence>
<dbReference type="Pfam" id="PF00126">
    <property type="entry name" value="HTH_1"/>
    <property type="match status" value="1"/>
</dbReference>
<protein>
    <submittedName>
        <fullName evidence="6">LysR family transcriptional regulator ArgP</fullName>
    </submittedName>
</protein>
<sequence>MKIDNGQLAAFAAVLQEGSFEAAARRLHVTPSAISQRMRQLEERLGQVLLQRGSPCQPTAAGRTLARYTEQLALLEAETLAELGDADGNGLRGTSGMPLRVPLAVNADSLDSWFPASFDALPAEPAMVFDLRVEDQDHSATLLREGVVMAAVSASAEPVQGCTVEPLGIMRYLAVASPLLIAQAFAKGVNAASLSRTPMLAFNRKDALQARFIALLIGPDAEQPMPPIHYVPSTAGFVAFAQRGLGWGMMPEPFVREPLAHGTLAEFAPRRHLDVPLYWHRWRLRSPALDAVTRAVRQAASLSLRSLGARAPMRPSRAGKER</sequence>
<comment type="similarity">
    <text evidence="1">Belongs to the LysR transcriptional regulatory family.</text>
</comment>
<dbReference type="PROSITE" id="PS50931">
    <property type="entry name" value="HTH_LYSR"/>
    <property type="match status" value="1"/>
</dbReference>
<gene>
    <name evidence="6" type="ORF">F1599_19590</name>
</gene>
<dbReference type="InterPro" id="IPR005119">
    <property type="entry name" value="LysR_subst-bd"/>
</dbReference>
<dbReference type="PRINTS" id="PR00039">
    <property type="entry name" value="HTHLYSR"/>
</dbReference>
<dbReference type="Proteomes" id="UP000324324">
    <property type="component" value="Unassembled WGS sequence"/>
</dbReference>
<dbReference type="InterPro" id="IPR017685">
    <property type="entry name" value="ArgP"/>
</dbReference>